<name>A0A914RTD9_PAREQ</name>
<keyword evidence="2" id="KW-1185">Reference proteome</keyword>
<dbReference type="AlphaFoldDB" id="A0A914RTD9"/>
<evidence type="ECO:0000313" key="2">
    <source>
        <dbReference type="Proteomes" id="UP000887564"/>
    </source>
</evidence>
<organism evidence="2 3">
    <name type="scientific">Parascaris equorum</name>
    <name type="common">Equine roundworm</name>
    <dbReference type="NCBI Taxonomy" id="6256"/>
    <lineage>
        <taxon>Eukaryota</taxon>
        <taxon>Metazoa</taxon>
        <taxon>Ecdysozoa</taxon>
        <taxon>Nematoda</taxon>
        <taxon>Chromadorea</taxon>
        <taxon>Rhabditida</taxon>
        <taxon>Spirurina</taxon>
        <taxon>Ascaridomorpha</taxon>
        <taxon>Ascaridoidea</taxon>
        <taxon>Ascarididae</taxon>
        <taxon>Parascaris</taxon>
    </lineage>
</organism>
<sequence length="103" mass="10957">MYLMYTCAGPVRGLEFFVSITVPILVIGFCSCPSEDLRSFSEDDGSLHNANSEEHLTPDRDICCQRKRGMEDSGGGSNPSSSGGDPDECGPSRSAGLLQGAYC</sequence>
<evidence type="ECO:0000313" key="3">
    <source>
        <dbReference type="WBParaSite" id="PEQ_0000976001-mRNA-1"/>
    </source>
</evidence>
<evidence type="ECO:0000256" key="1">
    <source>
        <dbReference type="SAM" id="MobiDB-lite"/>
    </source>
</evidence>
<dbReference type="Proteomes" id="UP000887564">
    <property type="component" value="Unplaced"/>
</dbReference>
<feature type="region of interest" description="Disordered" evidence="1">
    <location>
        <begin position="66"/>
        <end position="103"/>
    </location>
</feature>
<dbReference type="WBParaSite" id="PEQ_0000976001-mRNA-1">
    <property type="protein sequence ID" value="PEQ_0000976001-mRNA-1"/>
    <property type="gene ID" value="PEQ_0000976001"/>
</dbReference>
<accession>A0A914RTD9</accession>
<proteinExistence type="predicted"/>
<reference evidence="3" key="1">
    <citation type="submission" date="2022-11" db="UniProtKB">
        <authorList>
            <consortium name="WormBaseParasite"/>
        </authorList>
    </citation>
    <scope>IDENTIFICATION</scope>
</reference>
<protein>
    <submittedName>
        <fullName evidence="3">Uncharacterized protein</fullName>
    </submittedName>
</protein>